<evidence type="ECO:0000256" key="7">
    <source>
        <dbReference type="ARBA" id="ARBA00023136"/>
    </source>
</evidence>
<evidence type="ECO:0000256" key="2">
    <source>
        <dbReference type="ARBA" id="ARBA00022448"/>
    </source>
</evidence>
<keyword evidence="3" id="KW-1003">Cell membrane</keyword>
<evidence type="ECO:0000256" key="8">
    <source>
        <dbReference type="ARBA" id="ARBA00037998"/>
    </source>
</evidence>
<feature type="transmembrane region" description="Helical" evidence="9">
    <location>
        <begin position="97"/>
        <end position="121"/>
    </location>
</feature>
<dbReference type="CDD" id="cd06582">
    <property type="entry name" value="TM_PBP1_LivH_like"/>
    <property type="match status" value="1"/>
</dbReference>
<feature type="transmembrane region" description="Helical" evidence="9">
    <location>
        <begin position="224"/>
        <end position="253"/>
    </location>
</feature>
<evidence type="ECO:0000256" key="6">
    <source>
        <dbReference type="ARBA" id="ARBA00022989"/>
    </source>
</evidence>
<evidence type="ECO:0000313" key="10">
    <source>
        <dbReference type="EMBL" id="HGH60512.1"/>
    </source>
</evidence>
<dbReference type="GO" id="GO:0005886">
    <property type="term" value="C:plasma membrane"/>
    <property type="evidence" value="ECO:0007669"/>
    <property type="project" value="UniProtKB-SubCell"/>
</dbReference>
<dbReference type="Pfam" id="PF02653">
    <property type="entry name" value="BPD_transp_2"/>
    <property type="match status" value="1"/>
</dbReference>
<evidence type="ECO:0000256" key="1">
    <source>
        <dbReference type="ARBA" id="ARBA00004651"/>
    </source>
</evidence>
<evidence type="ECO:0000256" key="4">
    <source>
        <dbReference type="ARBA" id="ARBA00022692"/>
    </source>
</evidence>
<keyword evidence="6 9" id="KW-1133">Transmembrane helix</keyword>
<keyword evidence="5" id="KW-0029">Amino-acid transport</keyword>
<keyword evidence="2" id="KW-0813">Transport</keyword>
<feature type="transmembrane region" description="Helical" evidence="9">
    <location>
        <begin position="43"/>
        <end position="60"/>
    </location>
</feature>
<evidence type="ECO:0000256" key="3">
    <source>
        <dbReference type="ARBA" id="ARBA00022475"/>
    </source>
</evidence>
<dbReference type="EMBL" id="DTGT01000137">
    <property type="protein sequence ID" value="HGH60512.1"/>
    <property type="molecule type" value="Genomic_DNA"/>
</dbReference>
<reference evidence="10" key="1">
    <citation type="journal article" date="2020" name="mSystems">
        <title>Genome- and Community-Level Interaction Insights into Carbon Utilization and Element Cycling Functions of Hydrothermarchaeota in Hydrothermal Sediment.</title>
        <authorList>
            <person name="Zhou Z."/>
            <person name="Liu Y."/>
            <person name="Xu W."/>
            <person name="Pan J."/>
            <person name="Luo Z.H."/>
            <person name="Li M."/>
        </authorList>
    </citation>
    <scope>NUCLEOTIDE SEQUENCE [LARGE SCALE GENOMIC DNA]</scope>
    <source>
        <strain evidence="10">SpSt-769</strain>
    </source>
</reference>
<dbReference type="PANTHER" id="PTHR11795:SF442">
    <property type="entry name" value="ABC TRANSPORTER ATP-BINDING PROTEIN"/>
    <property type="match status" value="1"/>
</dbReference>
<feature type="transmembrane region" description="Helical" evidence="9">
    <location>
        <begin position="141"/>
        <end position="161"/>
    </location>
</feature>
<feature type="transmembrane region" description="Helical" evidence="9">
    <location>
        <begin position="260"/>
        <end position="279"/>
    </location>
</feature>
<dbReference type="GO" id="GO:0022857">
    <property type="term" value="F:transmembrane transporter activity"/>
    <property type="evidence" value="ECO:0007669"/>
    <property type="project" value="InterPro"/>
</dbReference>
<keyword evidence="7 9" id="KW-0472">Membrane</keyword>
<sequence length="290" mass="31428">MFESLVHVCLAGLSAGMFIWLVASGLTLIFGVLKVLNFAHGSFYMLGAYLCYTCLRYMGVDFWLGVIVGPLGVCVVGFFIERYLLRQVYDLEIAYQLLLTFAIVLIFDELVKLIWGAGSIGSPSVPGLSGSVQIVGRNFPVYNLFIMAIGPLVAIGLWAMLEKTWWGRIIRASTSDREMAEAIGIRVPALFTAVFIFGAWLSALGGALAVPYVGLLTTGMGETIIINAFVVVVIGGLGSLKGAFFGALFIGLLNSFGTRFIPTLDMFLTFILMGAVLLWRPQGFFAGADR</sequence>
<accession>A0A7C4ET91</accession>
<proteinExistence type="inferred from homology"/>
<name>A0A7C4ET91_9BACT</name>
<evidence type="ECO:0000256" key="5">
    <source>
        <dbReference type="ARBA" id="ARBA00022970"/>
    </source>
</evidence>
<evidence type="ECO:0000256" key="9">
    <source>
        <dbReference type="SAM" id="Phobius"/>
    </source>
</evidence>
<dbReference type="InterPro" id="IPR001851">
    <property type="entry name" value="ABC_transp_permease"/>
</dbReference>
<dbReference type="PANTHER" id="PTHR11795">
    <property type="entry name" value="BRANCHED-CHAIN AMINO ACID TRANSPORT SYSTEM PERMEASE PROTEIN LIVH"/>
    <property type="match status" value="1"/>
</dbReference>
<dbReference type="AlphaFoldDB" id="A0A7C4ET91"/>
<feature type="transmembrane region" description="Helical" evidence="9">
    <location>
        <begin position="187"/>
        <end position="212"/>
    </location>
</feature>
<comment type="similarity">
    <text evidence="8">Belongs to the binding-protein-dependent transport system permease family. LivHM subfamily.</text>
</comment>
<keyword evidence="4 9" id="KW-0812">Transmembrane</keyword>
<feature type="transmembrane region" description="Helical" evidence="9">
    <location>
        <begin position="66"/>
        <end position="85"/>
    </location>
</feature>
<dbReference type="GO" id="GO:0006865">
    <property type="term" value="P:amino acid transport"/>
    <property type="evidence" value="ECO:0007669"/>
    <property type="project" value="UniProtKB-KW"/>
</dbReference>
<dbReference type="InterPro" id="IPR052157">
    <property type="entry name" value="BCAA_transport_permease"/>
</dbReference>
<organism evidence="10">
    <name type="scientific">Desulfomonile tiedjei</name>
    <dbReference type="NCBI Taxonomy" id="2358"/>
    <lineage>
        <taxon>Bacteria</taxon>
        <taxon>Pseudomonadati</taxon>
        <taxon>Thermodesulfobacteriota</taxon>
        <taxon>Desulfomonilia</taxon>
        <taxon>Desulfomonilales</taxon>
        <taxon>Desulfomonilaceae</taxon>
        <taxon>Desulfomonile</taxon>
    </lineage>
</organism>
<gene>
    <name evidence="10" type="ORF">ENV54_04350</name>
</gene>
<feature type="transmembrane region" description="Helical" evidence="9">
    <location>
        <begin position="12"/>
        <end position="36"/>
    </location>
</feature>
<comment type="caution">
    <text evidence="10">The sequence shown here is derived from an EMBL/GenBank/DDBJ whole genome shotgun (WGS) entry which is preliminary data.</text>
</comment>
<comment type="subcellular location">
    <subcellularLocation>
        <location evidence="1">Cell membrane</location>
        <topology evidence="1">Multi-pass membrane protein</topology>
    </subcellularLocation>
</comment>
<protein>
    <submittedName>
        <fullName evidence="10">Branched-chain amino acid ABC transporter permease</fullName>
    </submittedName>
</protein>